<dbReference type="STRING" id="1921803.NIES593_17420"/>
<dbReference type="AlphaFoldDB" id="A0A1U7HB37"/>
<dbReference type="Proteomes" id="UP000186868">
    <property type="component" value="Unassembled WGS sequence"/>
</dbReference>
<accession>A0A1U7HB37</accession>
<sequence length="65" mass="7213">ARFWRAVEGATSSLTLIIRTEGIRQLSVLGIRTADEGEEVRPKGGRKSVLRHFPVNSEAHTKLTL</sequence>
<keyword evidence="2" id="KW-1185">Reference proteome</keyword>
<feature type="non-terminal residue" evidence="1">
    <location>
        <position position="1"/>
    </location>
</feature>
<gene>
    <name evidence="1" type="ORF">NIES593_17420</name>
</gene>
<comment type="caution">
    <text evidence="1">The sequence shown here is derived from an EMBL/GenBank/DDBJ whole genome shotgun (WGS) entry which is preliminary data.</text>
</comment>
<dbReference type="EMBL" id="MRCB01000026">
    <property type="protein sequence ID" value="OKH20793.1"/>
    <property type="molecule type" value="Genomic_DNA"/>
</dbReference>
<evidence type="ECO:0000313" key="2">
    <source>
        <dbReference type="Proteomes" id="UP000186868"/>
    </source>
</evidence>
<reference evidence="1 2" key="1">
    <citation type="submission" date="2016-11" db="EMBL/GenBank/DDBJ databases">
        <title>Draft Genome Sequences of Nine Cyanobacterial Strains from Diverse Habitats.</title>
        <authorList>
            <person name="Zhu T."/>
            <person name="Hou S."/>
            <person name="Lu X."/>
            <person name="Hess W.R."/>
        </authorList>
    </citation>
    <scope>NUCLEOTIDE SEQUENCE [LARGE SCALE GENOMIC DNA]</scope>
    <source>
        <strain evidence="1 2">NIES-593</strain>
    </source>
</reference>
<protein>
    <submittedName>
        <fullName evidence="1">Uncharacterized protein</fullName>
    </submittedName>
</protein>
<proteinExistence type="predicted"/>
<organism evidence="1 2">
    <name type="scientific">Hydrococcus rivularis NIES-593</name>
    <dbReference type="NCBI Taxonomy" id="1921803"/>
    <lineage>
        <taxon>Bacteria</taxon>
        <taxon>Bacillati</taxon>
        <taxon>Cyanobacteriota</taxon>
        <taxon>Cyanophyceae</taxon>
        <taxon>Pleurocapsales</taxon>
        <taxon>Hydrococcaceae</taxon>
        <taxon>Hydrococcus</taxon>
    </lineage>
</organism>
<name>A0A1U7HB37_9CYAN</name>
<evidence type="ECO:0000313" key="1">
    <source>
        <dbReference type="EMBL" id="OKH20793.1"/>
    </source>
</evidence>